<name>A0ABX2DGS5_9SPHI</name>
<organism evidence="1 2">
    <name type="scientific">Pedobacter boryungensis</name>
    <dbReference type="NCBI Taxonomy" id="869962"/>
    <lineage>
        <taxon>Bacteria</taxon>
        <taxon>Pseudomonadati</taxon>
        <taxon>Bacteroidota</taxon>
        <taxon>Sphingobacteriia</taxon>
        <taxon>Sphingobacteriales</taxon>
        <taxon>Sphingobacteriaceae</taxon>
        <taxon>Pedobacter</taxon>
    </lineage>
</organism>
<accession>A0ABX2DGS5</accession>
<evidence type="ECO:0000313" key="2">
    <source>
        <dbReference type="Proteomes" id="UP000762110"/>
    </source>
</evidence>
<protein>
    <recommendedName>
        <fullName evidence="3">LTXXQ motif family protein</fullName>
    </recommendedName>
</protein>
<dbReference type="RefSeq" id="WP_173272662.1">
    <property type="nucleotide sequence ID" value="NZ_JABMKV010000003.1"/>
</dbReference>
<dbReference type="EMBL" id="JABMKV010000003">
    <property type="protein sequence ID" value="NQX32511.1"/>
    <property type="molecule type" value="Genomic_DNA"/>
</dbReference>
<keyword evidence="2" id="KW-1185">Reference proteome</keyword>
<sequence length="139" mass="16059">MNLIIKHTIKIFLIFFFAVSFHSNVFAQAKTYRPAKEPFASLSSSEKLEVQKKLIAKLRTDTDFIAMQKAENQFFNDRASKAKKSSDSEIKNADSLKSKRSENTFQIFSTLVILMKKYPELRQLDSETLKTVMRQARAK</sequence>
<comment type="caution">
    <text evidence="1">The sequence shown here is derived from an EMBL/GenBank/DDBJ whole genome shotgun (WGS) entry which is preliminary data.</text>
</comment>
<gene>
    <name evidence="1" type="ORF">HQN85_12285</name>
</gene>
<proteinExistence type="predicted"/>
<dbReference type="Proteomes" id="UP000762110">
    <property type="component" value="Unassembled WGS sequence"/>
</dbReference>
<evidence type="ECO:0008006" key="3">
    <source>
        <dbReference type="Google" id="ProtNLM"/>
    </source>
</evidence>
<evidence type="ECO:0000313" key="1">
    <source>
        <dbReference type="EMBL" id="NQX32511.1"/>
    </source>
</evidence>
<reference evidence="1 2" key="1">
    <citation type="submission" date="2020-05" db="EMBL/GenBank/DDBJ databases">
        <title>Description of Pedobacter foliorum sp. nov.</title>
        <authorList>
            <person name="Qi S."/>
            <person name="Carlier A."/>
            <person name="Cnockaert M."/>
            <person name="Vandamme P."/>
        </authorList>
    </citation>
    <scope>NUCLEOTIDE SEQUENCE [LARGE SCALE GENOMIC DNA]</scope>
    <source>
        <strain evidence="1 2">LMG 31300</strain>
    </source>
</reference>